<accession>A0A0F9DJK0</accession>
<evidence type="ECO:0000256" key="1">
    <source>
        <dbReference type="SAM" id="Phobius"/>
    </source>
</evidence>
<keyword evidence="1" id="KW-0472">Membrane</keyword>
<comment type="caution">
    <text evidence="2">The sequence shown here is derived from an EMBL/GenBank/DDBJ whole genome shotgun (WGS) entry which is preliminary data.</text>
</comment>
<feature type="non-terminal residue" evidence="2">
    <location>
        <position position="77"/>
    </location>
</feature>
<feature type="transmembrane region" description="Helical" evidence="1">
    <location>
        <begin position="54"/>
        <end position="76"/>
    </location>
</feature>
<proteinExistence type="predicted"/>
<organism evidence="2">
    <name type="scientific">marine sediment metagenome</name>
    <dbReference type="NCBI Taxonomy" id="412755"/>
    <lineage>
        <taxon>unclassified sequences</taxon>
        <taxon>metagenomes</taxon>
        <taxon>ecological metagenomes</taxon>
    </lineage>
</organism>
<dbReference type="AlphaFoldDB" id="A0A0F9DJK0"/>
<feature type="transmembrane region" description="Helical" evidence="1">
    <location>
        <begin position="12"/>
        <end position="33"/>
    </location>
</feature>
<name>A0A0F9DJK0_9ZZZZ</name>
<gene>
    <name evidence="2" type="ORF">LCGC14_2480830</name>
</gene>
<evidence type="ECO:0000313" key="2">
    <source>
        <dbReference type="EMBL" id="KKL17906.1"/>
    </source>
</evidence>
<reference evidence="2" key="1">
    <citation type="journal article" date="2015" name="Nature">
        <title>Complex archaea that bridge the gap between prokaryotes and eukaryotes.</title>
        <authorList>
            <person name="Spang A."/>
            <person name="Saw J.H."/>
            <person name="Jorgensen S.L."/>
            <person name="Zaremba-Niedzwiedzka K."/>
            <person name="Martijn J."/>
            <person name="Lind A.E."/>
            <person name="van Eijk R."/>
            <person name="Schleper C."/>
            <person name="Guy L."/>
            <person name="Ettema T.J."/>
        </authorList>
    </citation>
    <scope>NUCLEOTIDE SEQUENCE</scope>
</reference>
<keyword evidence="1" id="KW-1133">Transmembrane helix</keyword>
<protein>
    <submittedName>
        <fullName evidence="2">Uncharacterized protein</fullName>
    </submittedName>
</protein>
<dbReference type="EMBL" id="LAZR01039072">
    <property type="protein sequence ID" value="KKL17906.1"/>
    <property type="molecule type" value="Genomic_DNA"/>
</dbReference>
<keyword evidence="1" id="KW-0812">Transmembrane</keyword>
<sequence length="77" mass="8681">MAVVHIVVQALRLLPASVWLGAMVLLIVAARLIEQTLKGRRTEGRQIVRKLRGVFQRIELIILIVLWAVNLVDFLLG</sequence>